<evidence type="ECO:0000256" key="1">
    <source>
        <dbReference type="ARBA" id="ARBA00002901"/>
    </source>
</evidence>
<dbReference type="Pfam" id="PF03454">
    <property type="entry name" value="MoeA_C"/>
    <property type="match status" value="1"/>
</dbReference>
<dbReference type="SUPFAM" id="SSF63882">
    <property type="entry name" value="MoeA N-terminal region -like"/>
    <property type="match status" value="1"/>
</dbReference>
<dbReference type="AlphaFoldDB" id="A0A7W3UZ73"/>
<name>A0A7W3UZ73_9GAMM</name>
<dbReference type="EC" id="2.10.1.1" evidence="6"/>
<dbReference type="NCBIfam" id="NF045515">
    <property type="entry name" value="Glp_gephyrin"/>
    <property type="match status" value="1"/>
</dbReference>
<dbReference type="InterPro" id="IPR008284">
    <property type="entry name" value="MoCF_biosynth_CS"/>
</dbReference>
<dbReference type="SUPFAM" id="SSF63867">
    <property type="entry name" value="MoeA C-terminal domain-like"/>
    <property type="match status" value="1"/>
</dbReference>
<evidence type="ECO:0000256" key="6">
    <source>
        <dbReference type="RuleBase" id="RU365090"/>
    </source>
</evidence>
<dbReference type="NCBIfam" id="TIGR00177">
    <property type="entry name" value="molyb_syn"/>
    <property type="match status" value="1"/>
</dbReference>
<keyword evidence="4 6" id="KW-0501">Molybdenum cofactor biosynthesis</keyword>
<organism evidence="8 9">
    <name type="scientific">Stenotrophomonas koreensis</name>
    <dbReference type="NCBI Taxonomy" id="266128"/>
    <lineage>
        <taxon>Bacteria</taxon>
        <taxon>Pseudomonadati</taxon>
        <taxon>Pseudomonadota</taxon>
        <taxon>Gammaproteobacteria</taxon>
        <taxon>Lysobacterales</taxon>
        <taxon>Lysobacteraceae</taxon>
        <taxon>Stenotrophomonas</taxon>
    </lineage>
</organism>
<comment type="function">
    <text evidence="1 6">Catalyzes the insertion of molybdate into adenylated molybdopterin with the concomitant release of AMP.</text>
</comment>
<keyword evidence="6" id="KW-0808">Transferase</keyword>
<comment type="caution">
    <text evidence="8">The sequence shown here is derived from an EMBL/GenBank/DDBJ whole genome shotgun (WGS) entry which is preliminary data.</text>
</comment>
<keyword evidence="6" id="KW-0500">Molybdenum</keyword>
<dbReference type="Gene3D" id="2.170.190.11">
    <property type="entry name" value="Molybdopterin biosynthesis moea protein, domain 3"/>
    <property type="match status" value="1"/>
</dbReference>
<dbReference type="Pfam" id="PF03453">
    <property type="entry name" value="MoeA_N"/>
    <property type="match status" value="1"/>
</dbReference>
<dbReference type="GO" id="GO:0005829">
    <property type="term" value="C:cytosol"/>
    <property type="evidence" value="ECO:0007669"/>
    <property type="project" value="TreeGrafter"/>
</dbReference>
<dbReference type="CDD" id="cd00887">
    <property type="entry name" value="MoeA"/>
    <property type="match status" value="1"/>
</dbReference>
<dbReference type="InterPro" id="IPR005110">
    <property type="entry name" value="MoeA_linker/N"/>
</dbReference>
<dbReference type="InterPro" id="IPR036688">
    <property type="entry name" value="MoeA_C_domain_IV_sf"/>
</dbReference>
<dbReference type="InterPro" id="IPR005111">
    <property type="entry name" value="MoeA_C_domain_IV"/>
</dbReference>
<dbReference type="UniPathway" id="UPA00344"/>
<dbReference type="SUPFAM" id="SSF53218">
    <property type="entry name" value="Molybdenum cofactor biosynthesis proteins"/>
    <property type="match status" value="1"/>
</dbReference>
<keyword evidence="6" id="KW-0460">Magnesium</keyword>
<dbReference type="PANTHER" id="PTHR10192:SF5">
    <property type="entry name" value="GEPHYRIN"/>
    <property type="match status" value="1"/>
</dbReference>
<dbReference type="EMBL" id="JACIUV010000002">
    <property type="protein sequence ID" value="MBB1116496.1"/>
    <property type="molecule type" value="Genomic_DNA"/>
</dbReference>
<evidence type="ECO:0000256" key="4">
    <source>
        <dbReference type="ARBA" id="ARBA00023150"/>
    </source>
</evidence>
<evidence type="ECO:0000256" key="2">
    <source>
        <dbReference type="ARBA" id="ARBA00005046"/>
    </source>
</evidence>
<dbReference type="GO" id="GO:0006777">
    <property type="term" value="P:Mo-molybdopterin cofactor biosynthetic process"/>
    <property type="evidence" value="ECO:0007669"/>
    <property type="project" value="UniProtKB-UniRule"/>
</dbReference>
<dbReference type="Gene3D" id="3.40.980.10">
    <property type="entry name" value="MoaB/Mog-like domain"/>
    <property type="match status" value="1"/>
</dbReference>
<dbReference type="InterPro" id="IPR001453">
    <property type="entry name" value="MoaB/Mog_dom"/>
</dbReference>
<dbReference type="GO" id="GO:0061599">
    <property type="term" value="F:molybdopterin molybdotransferase activity"/>
    <property type="evidence" value="ECO:0007669"/>
    <property type="project" value="UniProtKB-UniRule"/>
</dbReference>
<keyword evidence="6" id="KW-0479">Metal-binding</keyword>
<dbReference type="Gene3D" id="3.90.105.10">
    <property type="entry name" value="Molybdopterin biosynthesis moea protein, domain 2"/>
    <property type="match status" value="1"/>
</dbReference>
<feature type="domain" description="MoaB/Mog" evidence="7">
    <location>
        <begin position="180"/>
        <end position="321"/>
    </location>
</feature>
<protein>
    <recommendedName>
        <fullName evidence="6">Molybdopterin molybdenumtransferase</fullName>
        <ecNumber evidence="6">2.10.1.1</ecNumber>
    </recommendedName>
</protein>
<dbReference type="PANTHER" id="PTHR10192">
    <property type="entry name" value="MOLYBDOPTERIN BIOSYNTHESIS PROTEIN"/>
    <property type="match status" value="1"/>
</dbReference>
<comment type="similarity">
    <text evidence="3 6">Belongs to the MoeA family.</text>
</comment>
<comment type="cofactor">
    <cofactor evidence="6">
        <name>Mg(2+)</name>
        <dbReference type="ChEBI" id="CHEBI:18420"/>
    </cofactor>
</comment>
<sequence length="418" mass="44378">MISYPQALQQLLASAVVLPGEAVPLDQANGRVLAADVISERALPAFDNAAMDGFALAAHGQEISAGSTWAVDGWQAAGDPASAAGQGTWEIMTGARLPDGLDTVVPVEQVQVLEASNGRPLRIRLGQAIKPGQHVRLRGQDVAAGETMLSAGRTLDLNAMTLLQALGIASVQVRQRPAVAVISTGKELVDDTRQALGSGQIRDSNRPYLLGRMQAAGADVVHQDMVGDDNAAFERAVDAALAAGARVLVSTGAVSQGRYDFIPAALRARGAQVLFHKVAIRPGKPLLFARLAGGALFFGLPGNPVSAAVGQRFFVEPLLRRQLGMADEQPLWLPLHSEMRKPAGLRMHARARILLDARGQLSAQVLPGQESFRLKTTAQANAWLVADDQRDQLAAGERVQVYGWGHRDPLQLITQESA</sequence>
<comment type="catalytic activity">
    <reaction evidence="5">
        <text>adenylyl-molybdopterin + molybdate = Mo-molybdopterin + AMP + H(+)</text>
        <dbReference type="Rhea" id="RHEA:35047"/>
        <dbReference type="ChEBI" id="CHEBI:15378"/>
        <dbReference type="ChEBI" id="CHEBI:36264"/>
        <dbReference type="ChEBI" id="CHEBI:62727"/>
        <dbReference type="ChEBI" id="CHEBI:71302"/>
        <dbReference type="ChEBI" id="CHEBI:456215"/>
        <dbReference type="EC" id="2.10.1.1"/>
    </reaction>
</comment>
<accession>A0A7W3UZ73</accession>
<dbReference type="Gene3D" id="2.40.340.10">
    <property type="entry name" value="MoeA, C-terminal, domain IV"/>
    <property type="match status" value="1"/>
</dbReference>
<dbReference type="GO" id="GO:0046872">
    <property type="term" value="F:metal ion binding"/>
    <property type="evidence" value="ECO:0007669"/>
    <property type="project" value="UniProtKB-UniRule"/>
</dbReference>
<evidence type="ECO:0000313" key="9">
    <source>
        <dbReference type="Proteomes" id="UP000550609"/>
    </source>
</evidence>
<reference evidence="8 9" key="1">
    <citation type="submission" date="2020-08" db="EMBL/GenBank/DDBJ databases">
        <title>Stenotrophomonas sp. W1S232.</title>
        <authorList>
            <person name="Deng Y."/>
        </authorList>
    </citation>
    <scope>NUCLEOTIDE SEQUENCE [LARGE SCALE GENOMIC DNA]</scope>
    <source>
        <strain evidence="8 9">W1S232</strain>
    </source>
</reference>
<evidence type="ECO:0000256" key="3">
    <source>
        <dbReference type="ARBA" id="ARBA00010763"/>
    </source>
</evidence>
<dbReference type="InterPro" id="IPR036425">
    <property type="entry name" value="MoaB/Mog-like_dom_sf"/>
</dbReference>
<evidence type="ECO:0000313" key="8">
    <source>
        <dbReference type="EMBL" id="MBB1116496.1"/>
    </source>
</evidence>
<dbReference type="SMART" id="SM00852">
    <property type="entry name" value="MoCF_biosynth"/>
    <property type="match status" value="1"/>
</dbReference>
<dbReference type="PROSITE" id="PS01079">
    <property type="entry name" value="MOCF_BIOSYNTHESIS_2"/>
    <property type="match status" value="1"/>
</dbReference>
<dbReference type="RefSeq" id="WP_182621764.1">
    <property type="nucleotide sequence ID" value="NZ_JACIUV010000002.1"/>
</dbReference>
<evidence type="ECO:0000259" key="7">
    <source>
        <dbReference type="SMART" id="SM00852"/>
    </source>
</evidence>
<comment type="pathway">
    <text evidence="2 6">Cofactor biosynthesis; molybdopterin biosynthesis.</text>
</comment>
<proteinExistence type="inferred from homology"/>
<dbReference type="Proteomes" id="UP000550609">
    <property type="component" value="Unassembled WGS sequence"/>
</dbReference>
<gene>
    <name evidence="8" type="ORF">H4O09_05420</name>
</gene>
<dbReference type="InterPro" id="IPR036135">
    <property type="entry name" value="MoeA_linker/N_sf"/>
</dbReference>
<dbReference type="InterPro" id="IPR038987">
    <property type="entry name" value="MoeA-like"/>
</dbReference>
<evidence type="ECO:0000256" key="5">
    <source>
        <dbReference type="ARBA" id="ARBA00047317"/>
    </source>
</evidence>
<dbReference type="Pfam" id="PF00994">
    <property type="entry name" value="MoCF_biosynth"/>
    <property type="match status" value="1"/>
</dbReference>